<evidence type="ECO:0000313" key="4">
    <source>
        <dbReference type="Proteomes" id="UP000051124"/>
    </source>
</evidence>
<gene>
    <name evidence="3" type="ORF">AMJ40_07580</name>
</gene>
<keyword evidence="1" id="KW-0812">Transmembrane</keyword>
<sequence length="93" mass="11063">MNQEEKLKKAKARVEELRSFYMHLVVYIVVNLFLFLMNALTSPGKWWFYWPLFGWGIGLVVHGFTVFAGGRILGREWEERKIREIMEKDEPKG</sequence>
<feature type="transmembrane region" description="Helical" evidence="1">
    <location>
        <begin position="52"/>
        <end position="73"/>
    </location>
</feature>
<dbReference type="AlphaFoldDB" id="A0A0S7WE59"/>
<dbReference type="EMBL" id="LIZT01000120">
    <property type="protein sequence ID" value="KPJ48407.1"/>
    <property type="molecule type" value="Genomic_DNA"/>
</dbReference>
<dbReference type="GO" id="GO:0016301">
    <property type="term" value="F:kinase activity"/>
    <property type="evidence" value="ECO:0007669"/>
    <property type="project" value="UniProtKB-KW"/>
</dbReference>
<dbReference type="Proteomes" id="UP000051124">
    <property type="component" value="Unassembled WGS sequence"/>
</dbReference>
<keyword evidence="3" id="KW-0808">Transferase</keyword>
<keyword evidence="1" id="KW-0472">Membrane</keyword>
<feature type="transmembrane region" description="Helical" evidence="1">
    <location>
        <begin position="20"/>
        <end position="40"/>
    </location>
</feature>
<evidence type="ECO:0000259" key="2">
    <source>
        <dbReference type="Pfam" id="PF13239"/>
    </source>
</evidence>
<name>A0A0S7WE59_UNCT6</name>
<reference evidence="3 4" key="1">
    <citation type="journal article" date="2015" name="Microbiome">
        <title>Genomic resolution of linkages in carbon, nitrogen, and sulfur cycling among widespread estuary sediment bacteria.</title>
        <authorList>
            <person name="Baker B.J."/>
            <person name="Lazar C.S."/>
            <person name="Teske A.P."/>
            <person name="Dick G.J."/>
        </authorList>
    </citation>
    <scope>NUCLEOTIDE SEQUENCE [LARGE SCALE GENOMIC DNA]</scope>
    <source>
        <strain evidence="3">DG_26</strain>
    </source>
</reference>
<feature type="domain" description="2TM" evidence="2">
    <location>
        <begin position="8"/>
        <end position="87"/>
    </location>
</feature>
<protein>
    <submittedName>
        <fullName evidence="3">Histidine kinase</fullName>
    </submittedName>
</protein>
<keyword evidence="3" id="KW-0418">Kinase</keyword>
<comment type="caution">
    <text evidence="3">The sequence shown here is derived from an EMBL/GenBank/DDBJ whole genome shotgun (WGS) entry which is preliminary data.</text>
</comment>
<keyword evidence="1" id="KW-1133">Transmembrane helix</keyword>
<evidence type="ECO:0000256" key="1">
    <source>
        <dbReference type="SAM" id="Phobius"/>
    </source>
</evidence>
<evidence type="ECO:0000313" key="3">
    <source>
        <dbReference type="EMBL" id="KPJ48407.1"/>
    </source>
</evidence>
<proteinExistence type="predicted"/>
<organism evidence="3 4">
    <name type="scientific">candidate division TA06 bacterium DG_26</name>
    <dbReference type="NCBI Taxonomy" id="1703771"/>
    <lineage>
        <taxon>Bacteria</taxon>
        <taxon>Bacteria division TA06</taxon>
    </lineage>
</organism>
<dbReference type="Pfam" id="PF13239">
    <property type="entry name" value="2TM"/>
    <property type="match status" value="1"/>
</dbReference>
<accession>A0A0S7WE59</accession>
<dbReference type="InterPro" id="IPR025698">
    <property type="entry name" value="2TM_dom"/>
</dbReference>